<dbReference type="EMBL" id="CP031001">
    <property type="protein sequence ID" value="QHN76559.1"/>
    <property type="molecule type" value="Genomic_DNA"/>
</dbReference>
<dbReference type="OrthoDB" id="1741306at2759"/>
<protein>
    <submittedName>
        <fullName evidence="2">Splicing factor 3B subunit</fullName>
    </submittedName>
</protein>
<feature type="region of interest" description="Disordered" evidence="1">
    <location>
        <begin position="1"/>
        <end position="23"/>
    </location>
</feature>
<organism evidence="2 3">
    <name type="scientific">Arachis hypogaea</name>
    <name type="common">Peanut</name>
    <dbReference type="NCBI Taxonomy" id="3818"/>
    <lineage>
        <taxon>Eukaryota</taxon>
        <taxon>Viridiplantae</taxon>
        <taxon>Streptophyta</taxon>
        <taxon>Embryophyta</taxon>
        <taxon>Tracheophyta</taxon>
        <taxon>Spermatophyta</taxon>
        <taxon>Magnoliopsida</taxon>
        <taxon>eudicotyledons</taxon>
        <taxon>Gunneridae</taxon>
        <taxon>Pentapetalae</taxon>
        <taxon>rosids</taxon>
        <taxon>fabids</taxon>
        <taxon>Fabales</taxon>
        <taxon>Fabaceae</taxon>
        <taxon>Papilionoideae</taxon>
        <taxon>50 kb inversion clade</taxon>
        <taxon>dalbergioids sensu lato</taxon>
        <taxon>Dalbergieae</taxon>
        <taxon>Pterocarpus clade</taxon>
        <taxon>Arachis</taxon>
    </lineage>
</organism>
<dbReference type="AlphaFoldDB" id="A0A6B9V5B6"/>
<feature type="compositionally biased region" description="Basic and acidic residues" evidence="1">
    <location>
        <begin position="7"/>
        <end position="18"/>
    </location>
</feature>
<accession>A0A6B9V5B6</accession>
<evidence type="ECO:0000256" key="1">
    <source>
        <dbReference type="SAM" id="MobiDB-lite"/>
    </source>
</evidence>
<dbReference type="SMR" id="A0A6B9V5B6"/>
<name>A0A6B9V5B6_ARAHY</name>
<gene>
    <name evidence="2" type="ORF">DS421_19g644930</name>
</gene>
<proteinExistence type="predicted"/>
<feature type="region of interest" description="Disordered" evidence="1">
    <location>
        <begin position="74"/>
        <end position="102"/>
    </location>
</feature>
<dbReference type="GO" id="GO:0003729">
    <property type="term" value="F:mRNA binding"/>
    <property type="evidence" value="ECO:0007669"/>
    <property type="project" value="InterPro"/>
</dbReference>
<dbReference type="PANTHER" id="PTHR12097">
    <property type="entry name" value="SPLICING FACTOR 3B, SUBUNIT 1-RELATED"/>
    <property type="match status" value="1"/>
</dbReference>
<evidence type="ECO:0000313" key="3">
    <source>
        <dbReference type="Proteomes" id="UP000464620"/>
    </source>
</evidence>
<dbReference type="Proteomes" id="UP000464620">
    <property type="component" value="Chromosome B09"/>
</dbReference>
<dbReference type="InterPro" id="IPR038737">
    <property type="entry name" value="SF3b_su1-like"/>
</dbReference>
<sequence length="148" mass="16640">MASLDPEIAKTQEERKTEQQLASLTSLTFDTDLYGGSDKGSYLTSIPASEDEENIDAMDNEVARKLASFTAPKSLLKEMPGGDDSDTGLGFRKLQKITDRENEYQQRRLKAIAKKKKEEEEAAKAAPPHACFRRVYHLLLALFICREK</sequence>
<reference evidence="2 3" key="1">
    <citation type="submission" date="2020-01" db="EMBL/GenBank/DDBJ databases">
        <title>Genome sequence of Arachis hypogaea, cultivar Shitouqi.</title>
        <authorList>
            <person name="Zhuang W."/>
            <person name="Chen H."/>
            <person name="Varshney R."/>
            <person name="Wang D."/>
            <person name="Ming R."/>
        </authorList>
    </citation>
    <scope>NUCLEOTIDE SEQUENCE [LARGE SCALE GENOMIC DNA]</scope>
    <source>
        <tissue evidence="2">Young leaf</tissue>
    </source>
</reference>
<dbReference type="GO" id="GO:0000245">
    <property type="term" value="P:spliceosomal complex assembly"/>
    <property type="evidence" value="ECO:0007669"/>
    <property type="project" value="InterPro"/>
</dbReference>
<evidence type="ECO:0000313" key="2">
    <source>
        <dbReference type="EMBL" id="QHN76559.1"/>
    </source>
</evidence>
<dbReference type="Gramene" id="arahy.Tifrunner.gnm2.ann2.Ah19g121200.1">
    <property type="protein sequence ID" value="arahy.Tifrunner.gnm2.ann2.Ah19g121200.1-CDS-1"/>
    <property type="gene ID" value="arahy.Tifrunner.gnm2.ann2.Ah19g121200"/>
</dbReference>